<organism evidence="3 4">
    <name type="scientific">Fonticella tunisiensis</name>
    <dbReference type="NCBI Taxonomy" id="1096341"/>
    <lineage>
        <taxon>Bacteria</taxon>
        <taxon>Bacillati</taxon>
        <taxon>Bacillota</taxon>
        <taxon>Clostridia</taxon>
        <taxon>Eubacteriales</taxon>
        <taxon>Clostridiaceae</taxon>
        <taxon>Fonticella</taxon>
    </lineage>
</organism>
<keyword evidence="4" id="KW-1185">Reference proteome</keyword>
<dbReference type="Pfam" id="PF01261">
    <property type="entry name" value="AP_endonuc_2"/>
    <property type="match status" value="1"/>
</dbReference>
<sequence length="315" mass="36771">MDIKLGMNTSFALNRFPLPKEWIDIVTDELELKYVQFYFDLLDPVIIEEKVREKICEEIREYSMKKGIEIVNTASGAISHQTNFLLHPDKEVRKSFINWYRKAIDETAQMGSKSTGVYVGAFSMADIQNEKRKNEVLNDYINIMGELSDYASQKGLEYLLIEPMSIPREYPCTIEESLYINKKLNSVSSIPIYLNLDVGHLNILSNNERDRDPISWIKELLKYTKILHIQQTDKEASRHWPFTEEYNKKGIIDGEKILDAVCETGVDEIYLIMELFYKPFGNADYEVIPSLKESVRYWKNIINKRVDGGKKCWNH</sequence>
<dbReference type="PANTHER" id="PTHR43489">
    <property type="entry name" value="ISOMERASE"/>
    <property type="match status" value="1"/>
</dbReference>
<dbReference type="InterPro" id="IPR050417">
    <property type="entry name" value="Sugar_Epim/Isomerase"/>
</dbReference>
<evidence type="ECO:0000259" key="2">
    <source>
        <dbReference type="Pfam" id="PF01261"/>
    </source>
</evidence>
<dbReference type="EMBL" id="SOAZ01000030">
    <property type="protein sequence ID" value="TDT50342.1"/>
    <property type="molecule type" value="Genomic_DNA"/>
</dbReference>
<evidence type="ECO:0000313" key="3">
    <source>
        <dbReference type="EMBL" id="TDT50342.1"/>
    </source>
</evidence>
<dbReference type="GO" id="GO:0016853">
    <property type="term" value="F:isomerase activity"/>
    <property type="evidence" value="ECO:0007669"/>
    <property type="project" value="UniProtKB-KW"/>
</dbReference>
<dbReference type="RefSeq" id="WP_243116468.1">
    <property type="nucleotide sequence ID" value="NZ_SOAZ01000030.1"/>
</dbReference>
<dbReference type="Proteomes" id="UP000295325">
    <property type="component" value="Unassembled WGS sequence"/>
</dbReference>
<reference evidence="3 4" key="1">
    <citation type="submission" date="2019-03" db="EMBL/GenBank/DDBJ databases">
        <title>Genomic Encyclopedia of Type Strains, Phase IV (KMG-IV): sequencing the most valuable type-strain genomes for metagenomic binning, comparative biology and taxonomic classification.</title>
        <authorList>
            <person name="Goeker M."/>
        </authorList>
    </citation>
    <scope>NUCLEOTIDE SEQUENCE [LARGE SCALE GENOMIC DNA]</scope>
    <source>
        <strain evidence="3 4">DSM 24455</strain>
    </source>
</reference>
<proteinExistence type="predicted"/>
<dbReference type="PANTHER" id="PTHR43489:SF7">
    <property type="entry name" value="3-DEHYDRO-D-GULOSIDE 4-EPIMERASE-RELATED"/>
    <property type="match status" value="1"/>
</dbReference>
<dbReference type="InterPro" id="IPR013022">
    <property type="entry name" value="Xyl_isomerase-like_TIM-brl"/>
</dbReference>
<gene>
    <name evidence="3" type="ORF">EDD71_1302</name>
</gene>
<comment type="caution">
    <text evidence="3">The sequence shown here is derived from an EMBL/GenBank/DDBJ whole genome shotgun (WGS) entry which is preliminary data.</text>
</comment>
<keyword evidence="1" id="KW-0413">Isomerase</keyword>
<evidence type="ECO:0000313" key="4">
    <source>
        <dbReference type="Proteomes" id="UP000295325"/>
    </source>
</evidence>
<feature type="domain" description="Xylose isomerase-like TIM barrel" evidence="2">
    <location>
        <begin position="30"/>
        <end position="299"/>
    </location>
</feature>
<name>A0A4R7K9C2_9CLOT</name>
<dbReference type="AlphaFoldDB" id="A0A4R7K9C2"/>
<dbReference type="SUPFAM" id="SSF51658">
    <property type="entry name" value="Xylose isomerase-like"/>
    <property type="match status" value="1"/>
</dbReference>
<dbReference type="Gene3D" id="3.20.20.150">
    <property type="entry name" value="Divalent-metal-dependent TIM barrel enzymes"/>
    <property type="match status" value="1"/>
</dbReference>
<evidence type="ECO:0000256" key="1">
    <source>
        <dbReference type="ARBA" id="ARBA00023235"/>
    </source>
</evidence>
<protein>
    <submittedName>
        <fullName evidence="3">D-erythrulose 1-phosphate dehydrogenase</fullName>
    </submittedName>
</protein>
<accession>A0A4R7K9C2</accession>
<dbReference type="InterPro" id="IPR036237">
    <property type="entry name" value="Xyl_isomerase-like_sf"/>
</dbReference>